<evidence type="ECO:0000313" key="1">
    <source>
        <dbReference type="EMBL" id="CAG6761853.1"/>
    </source>
</evidence>
<dbReference type="EMBL" id="HBUF01559977">
    <property type="protein sequence ID" value="CAG6761853.1"/>
    <property type="molecule type" value="Transcribed_RNA"/>
</dbReference>
<name>A0A8D9A8U7_9HEMI</name>
<organism evidence="1">
    <name type="scientific">Cacopsylla melanoneura</name>
    <dbReference type="NCBI Taxonomy" id="428564"/>
    <lineage>
        <taxon>Eukaryota</taxon>
        <taxon>Metazoa</taxon>
        <taxon>Ecdysozoa</taxon>
        <taxon>Arthropoda</taxon>
        <taxon>Hexapoda</taxon>
        <taxon>Insecta</taxon>
        <taxon>Pterygota</taxon>
        <taxon>Neoptera</taxon>
        <taxon>Paraneoptera</taxon>
        <taxon>Hemiptera</taxon>
        <taxon>Sternorrhyncha</taxon>
        <taxon>Psylloidea</taxon>
        <taxon>Psyllidae</taxon>
        <taxon>Psyllinae</taxon>
        <taxon>Cacopsylla</taxon>
    </lineage>
</organism>
<proteinExistence type="predicted"/>
<protein>
    <submittedName>
        <fullName evidence="1">Uncharacterized protein</fullName>
    </submittedName>
</protein>
<accession>A0A8D9A8U7</accession>
<sequence length="100" mass="12056">MRSRTFRTFCILRWMSPSSIFHGFNINTGRIEYSLSTYLKLVVYVLHKSTYVICWTMYVETVGTYIMYDQVLKSKDLLNPFLWWKEGGEWWEKQSALTYT</sequence>
<dbReference type="AlphaFoldDB" id="A0A8D9A8U7"/>
<reference evidence="1" key="1">
    <citation type="submission" date="2021-05" db="EMBL/GenBank/DDBJ databases">
        <authorList>
            <person name="Alioto T."/>
            <person name="Alioto T."/>
            <person name="Gomez Garrido J."/>
        </authorList>
    </citation>
    <scope>NUCLEOTIDE SEQUENCE</scope>
</reference>